<dbReference type="RefSeq" id="XP_005642769.1">
    <property type="nucleotide sequence ID" value="XM_005642712.1"/>
</dbReference>
<gene>
    <name evidence="2" type="ORF">COCSUDRAFT_60425</name>
</gene>
<dbReference type="Pfam" id="PF07452">
    <property type="entry name" value="CHRD"/>
    <property type="match status" value="1"/>
</dbReference>
<dbReference type="InterPro" id="IPR010895">
    <property type="entry name" value="CHRD"/>
</dbReference>
<name>I0YIK6_COCSC</name>
<dbReference type="EMBL" id="AGSI01000025">
    <property type="protein sequence ID" value="EIE18225.1"/>
    <property type="molecule type" value="Genomic_DNA"/>
</dbReference>
<feature type="domain" description="CHRD" evidence="1">
    <location>
        <begin position="1"/>
        <end position="120"/>
    </location>
</feature>
<accession>I0YIK6</accession>
<dbReference type="SMART" id="SM00754">
    <property type="entry name" value="CHRD"/>
    <property type="match status" value="1"/>
</dbReference>
<dbReference type="GeneID" id="17036232"/>
<evidence type="ECO:0000313" key="2">
    <source>
        <dbReference type="EMBL" id="EIE18225.1"/>
    </source>
</evidence>
<dbReference type="PROSITE" id="PS50933">
    <property type="entry name" value="CHRD"/>
    <property type="match status" value="1"/>
</dbReference>
<reference evidence="2 3" key="1">
    <citation type="journal article" date="2012" name="Genome Biol.">
        <title>The genome of the polar eukaryotic microalga coccomyxa subellipsoidea reveals traits of cold adaptation.</title>
        <authorList>
            <person name="Blanc G."/>
            <person name="Agarkova I."/>
            <person name="Grimwood J."/>
            <person name="Kuo A."/>
            <person name="Brueggeman A."/>
            <person name="Dunigan D."/>
            <person name="Gurnon J."/>
            <person name="Ladunga I."/>
            <person name="Lindquist E."/>
            <person name="Lucas S."/>
            <person name="Pangilinan J."/>
            <person name="Proschold T."/>
            <person name="Salamov A."/>
            <person name="Schmutz J."/>
            <person name="Weeks D."/>
            <person name="Yamada T."/>
            <person name="Claverie J.M."/>
            <person name="Grigoriev I."/>
            <person name="Van Etten J."/>
            <person name="Lomsadze A."/>
            <person name="Borodovsky M."/>
        </authorList>
    </citation>
    <scope>NUCLEOTIDE SEQUENCE [LARGE SCALE GENOMIC DNA]</scope>
    <source>
        <strain evidence="2 3">C-169</strain>
    </source>
</reference>
<evidence type="ECO:0000313" key="3">
    <source>
        <dbReference type="Proteomes" id="UP000007264"/>
    </source>
</evidence>
<comment type="caution">
    <text evidence="2">The sequence shown here is derived from an EMBL/GenBank/DDBJ whole genome shotgun (WGS) entry which is preliminary data.</text>
</comment>
<sequence length="168" mass="17402">MGHAELNFMPDSNTISYKVVVSNVYGPTAAHIHAGNSSTNGPVIAFLYNATGPVNDAAATFGELSSGTLTPANFIGPAKDTTTVQAFVDKWVTTGDSYVNVHTAKYPGGNIRGQVMLMAMNGGMMPMSMAPAMAMNMAPTTAMSMAPTMAMPAMTPSGAMAARRMLSA</sequence>
<protein>
    <recommendedName>
        <fullName evidence="1">CHRD domain-containing protein</fullName>
    </recommendedName>
</protein>
<organism evidence="2 3">
    <name type="scientific">Coccomyxa subellipsoidea (strain C-169)</name>
    <name type="common">Green microalga</name>
    <dbReference type="NCBI Taxonomy" id="574566"/>
    <lineage>
        <taxon>Eukaryota</taxon>
        <taxon>Viridiplantae</taxon>
        <taxon>Chlorophyta</taxon>
        <taxon>core chlorophytes</taxon>
        <taxon>Trebouxiophyceae</taxon>
        <taxon>Trebouxiophyceae incertae sedis</taxon>
        <taxon>Coccomyxaceae</taxon>
        <taxon>Coccomyxa</taxon>
        <taxon>Coccomyxa subellipsoidea</taxon>
    </lineage>
</organism>
<dbReference type="OrthoDB" id="515473at2759"/>
<proteinExistence type="predicted"/>
<dbReference type="KEGG" id="csl:COCSUDRAFT_60425"/>
<dbReference type="AlphaFoldDB" id="I0YIK6"/>
<evidence type="ECO:0000259" key="1">
    <source>
        <dbReference type="PROSITE" id="PS50933"/>
    </source>
</evidence>
<keyword evidence="3" id="KW-1185">Reference proteome</keyword>
<dbReference type="Proteomes" id="UP000007264">
    <property type="component" value="Unassembled WGS sequence"/>
</dbReference>